<comment type="caution">
    <text evidence="2">The sequence shown here is derived from an EMBL/GenBank/DDBJ whole genome shotgun (WGS) entry which is preliminary data.</text>
</comment>
<keyword evidence="3" id="KW-1185">Reference proteome</keyword>
<evidence type="ECO:0000256" key="1">
    <source>
        <dbReference type="SAM" id="Phobius"/>
    </source>
</evidence>
<evidence type="ECO:0000313" key="2">
    <source>
        <dbReference type="EMBL" id="MFF3572741.1"/>
    </source>
</evidence>
<gene>
    <name evidence="2" type="ORF">ACFYXQ_33725</name>
</gene>
<sequence length="137" mass="13971">MPEPASQASASRTLARHGRRVALAGAAGRITGFARSVALATVLGTAALTLAAIAGAPLIVRIFVADSGERHLTTLFAYLLLPEIFCYGLAALLTAVLNVAHLLMAVVGASAGAAVFLLAVTVIGIPEVRRARSLLSV</sequence>
<feature type="transmembrane region" description="Helical" evidence="1">
    <location>
        <begin position="102"/>
        <end position="125"/>
    </location>
</feature>
<dbReference type="Proteomes" id="UP001601992">
    <property type="component" value="Unassembled WGS sequence"/>
</dbReference>
<feature type="transmembrane region" description="Helical" evidence="1">
    <location>
        <begin position="75"/>
        <end position="96"/>
    </location>
</feature>
<evidence type="ECO:0000313" key="3">
    <source>
        <dbReference type="Proteomes" id="UP001601992"/>
    </source>
</evidence>
<organism evidence="2 3">
    <name type="scientific">Nocardia jiangxiensis</name>
    <dbReference type="NCBI Taxonomy" id="282685"/>
    <lineage>
        <taxon>Bacteria</taxon>
        <taxon>Bacillati</taxon>
        <taxon>Actinomycetota</taxon>
        <taxon>Actinomycetes</taxon>
        <taxon>Mycobacteriales</taxon>
        <taxon>Nocardiaceae</taxon>
        <taxon>Nocardia</taxon>
    </lineage>
</organism>
<reference evidence="2 3" key="1">
    <citation type="submission" date="2024-10" db="EMBL/GenBank/DDBJ databases">
        <title>The Natural Products Discovery Center: Release of the First 8490 Sequenced Strains for Exploring Actinobacteria Biosynthetic Diversity.</title>
        <authorList>
            <person name="Kalkreuter E."/>
            <person name="Kautsar S.A."/>
            <person name="Yang D."/>
            <person name="Bader C.D."/>
            <person name="Teijaro C.N."/>
            <person name="Fluegel L."/>
            <person name="Davis C.M."/>
            <person name="Simpson J.R."/>
            <person name="Lauterbach L."/>
            <person name="Steele A.D."/>
            <person name="Gui C."/>
            <person name="Meng S."/>
            <person name="Li G."/>
            <person name="Viehrig K."/>
            <person name="Ye F."/>
            <person name="Su P."/>
            <person name="Kiefer A.F."/>
            <person name="Nichols A."/>
            <person name="Cepeda A.J."/>
            <person name="Yan W."/>
            <person name="Fan B."/>
            <person name="Jiang Y."/>
            <person name="Adhikari A."/>
            <person name="Zheng C.-J."/>
            <person name="Schuster L."/>
            <person name="Cowan T.M."/>
            <person name="Smanski M.J."/>
            <person name="Chevrette M.G."/>
            <person name="De Carvalho L.P.S."/>
            <person name="Shen B."/>
        </authorList>
    </citation>
    <scope>NUCLEOTIDE SEQUENCE [LARGE SCALE GENOMIC DNA]</scope>
    <source>
        <strain evidence="2 3">NPDC002593</strain>
    </source>
</reference>
<dbReference type="EMBL" id="JBIAQY010000015">
    <property type="protein sequence ID" value="MFF3572741.1"/>
    <property type="molecule type" value="Genomic_DNA"/>
</dbReference>
<dbReference type="RefSeq" id="WP_387406155.1">
    <property type="nucleotide sequence ID" value="NZ_JBIAQY010000015.1"/>
</dbReference>
<name>A0ABW6S8Y9_9NOCA</name>
<keyword evidence="1" id="KW-1133">Transmembrane helix</keyword>
<keyword evidence="1" id="KW-0472">Membrane</keyword>
<feature type="transmembrane region" description="Helical" evidence="1">
    <location>
        <begin position="37"/>
        <end position="63"/>
    </location>
</feature>
<proteinExistence type="predicted"/>
<keyword evidence="1" id="KW-0812">Transmembrane</keyword>
<accession>A0ABW6S8Y9</accession>
<protein>
    <submittedName>
        <fullName evidence="2">Uncharacterized protein</fullName>
    </submittedName>
</protein>